<dbReference type="Pfam" id="PF20346">
    <property type="entry name" value="DUF6641"/>
    <property type="match status" value="1"/>
</dbReference>
<accession>A0ABY3MXX4</accession>
<sequence length="140" mass="15888">MSILKSLTLTPAINKNTGNPRRQKLLNRLDVQLKMAEALINNSSYVPTKEKFELDETTGLKTKRKIQKNVAKWWVKVDNILYFSVRYGNKPLELSKGNFSIQIGEESELVPTIKKVIEAVANGELDTLLENVTTNLTKKK</sequence>
<dbReference type="RefSeq" id="WP_101345430.1">
    <property type="nucleotide sequence ID" value="NZ_PJAI02000006.1"/>
</dbReference>
<name>A0ABY3MXX4_9GAMM</name>
<gene>
    <name evidence="1" type="ORF">CWS31_006985</name>
</gene>
<dbReference type="Proteomes" id="UP000815846">
    <property type="component" value="Unassembled WGS sequence"/>
</dbReference>
<evidence type="ECO:0000313" key="2">
    <source>
        <dbReference type="Proteomes" id="UP000815846"/>
    </source>
</evidence>
<keyword evidence="2" id="KW-1185">Reference proteome</keyword>
<evidence type="ECO:0000313" key="1">
    <source>
        <dbReference type="EMBL" id="TYK66011.1"/>
    </source>
</evidence>
<organism evidence="1 2">
    <name type="scientific">Colwellia echini</name>
    <dbReference type="NCBI Taxonomy" id="1982103"/>
    <lineage>
        <taxon>Bacteria</taxon>
        <taxon>Pseudomonadati</taxon>
        <taxon>Pseudomonadota</taxon>
        <taxon>Gammaproteobacteria</taxon>
        <taxon>Alteromonadales</taxon>
        <taxon>Colwelliaceae</taxon>
        <taxon>Colwellia</taxon>
    </lineage>
</organism>
<dbReference type="EMBL" id="PJAI02000006">
    <property type="protein sequence ID" value="TYK66011.1"/>
    <property type="molecule type" value="Genomic_DNA"/>
</dbReference>
<comment type="caution">
    <text evidence="1">The sequence shown here is derived from an EMBL/GenBank/DDBJ whole genome shotgun (WGS) entry which is preliminary data.</text>
</comment>
<reference evidence="1 2" key="1">
    <citation type="submission" date="2019-08" db="EMBL/GenBank/DDBJ databases">
        <title>Microbe sample from Colwellia echini.</title>
        <authorList>
            <person name="Christiansen L."/>
            <person name="Pathiraja D."/>
            <person name="Schultz-Johansen M."/>
            <person name="Choi I.-G."/>
            <person name="Stougaard P."/>
        </authorList>
    </citation>
    <scope>NUCLEOTIDE SEQUENCE [LARGE SCALE GENOMIC DNA]</scope>
    <source>
        <strain evidence="1 2">A3</strain>
    </source>
</reference>
<protein>
    <submittedName>
        <fullName evidence="1">Uncharacterized protein</fullName>
    </submittedName>
</protein>
<dbReference type="InterPro" id="IPR046581">
    <property type="entry name" value="DUF6641"/>
</dbReference>
<proteinExistence type="predicted"/>